<accession>A0A0F9R918</accession>
<evidence type="ECO:0000256" key="1">
    <source>
        <dbReference type="ARBA" id="ARBA00022729"/>
    </source>
</evidence>
<dbReference type="Pfam" id="PF13525">
    <property type="entry name" value="YfiO"/>
    <property type="match status" value="1"/>
</dbReference>
<organism evidence="7">
    <name type="scientific">marine sediment metagenome</name>
    <dbReference type="NCBI Taxonomy" id="412755"/>
    <lineage>
        <taxon>unclassified sequences</taxon>
        <taxon>metagenomes</taxon>
        <taxon>ecological metagenomes</taxon>
    </lineage>
</organism>
<dbReference type="NCBIfam" id="TIGR03302">
    <property type="entry name" value="OM_YfiO"/>
    <property type="match status" value="1"/>
</dbReference>
<dbReference type="HAMAP" id="MF_00922">
    <property type="entry name" value="OM_assembly_BamD"/>
    <property type="match status" value="1"/>
</dbReference>
<dbReference type="GO" id="GO:0051205">
    <property type="term" value="P:protein insertion into membrane"/>
    <property type="evidence" value="ECO:0007669"/>
    <property type="project" value="TreeGrafter"/>
</dbReference>
<dbReference type="CDD" id="cd15830">
    <property type="entry name" value="BamD"/>
    <property type="match status" value="1"/>
</dbReference>
<name>A0A0F9R918_9ZZZZ</name>
<keyword evidence="4" id="KW-0998">Cell outer membrane</keyword>
<evidence type="ECO:0000256" key="3">
    <source>
        <dbReference type="ARBA" id="ARBA00023139"/>
    </source>
</evidence>
<keyword evidence="1" id="KW-0732">Signal</keyword>
<sequence>MKKYYQHLLIGFITITLSGCSFFQKEEVKADESWSVERIYSEAKAALDIADYSKAITYYEQLEARFPFGDYAQQALLESAYAHYKSDDPETAIATIDRFMRVYPLNPNIDYAIYLRGLVNFNRDVGLMEKYIPRDESQRDPGAAEDALRDFNTLIKRFPNSRYAEDTAQRIVYLRNRLAQHEVNVANYYMRRGSYLAAANRAKYVIENYDRTPMMPDALMVMAKAYKIMGMTDLSADALRVLQLNYPGHDGVAKVAQTKNVE</sequence>
<dbReference type="PROSITE" id="PS51257">
    <property type="entry name" value="PROKAR_LIPOPROTEIN"/>
    <property type="match status" value="1"/>
</dbReference>
<dbReference type="InterPro" id="IPR017689">
    <property type="entry name" value="BamD"/>
</dbReference>
<dbReference type="AlphaFoldDB" id="A0A0F9R918"/>
<protein>
    <recommendedName>
        <fullName evidence="6">Outer membrane lipoprotein BamD-like domain-containing protein</fullName>
    </recommendedName>
</protein>
<evidence type="ECO:0000256" key="5">
    <source>
        <dbReference type="ARBA" id="ARBA00023288"/>
    </source>
</evidence>
<dbReference type="SUPFAM" id="SSF48452">
    <property type="entry name" value="TPR-like"/>
    <property type="match status" value="1"/>
</dbReference>
<dbReference type="PANTHER" id="PTHR37423:SF1">
    <property type="entry name" value="OUTER MEMBRANE PROTEIN ASSEMBLY FACTOR BAMD"/>
    <property type="match status" value="1"/>
</dbReference>
<dbReference type="EMBL" id="LAZR01001363">
    <property type="protein sequence ID" value="KKN45837.1"/>
    <property type="molecule type" value="Genomic_DNA"/>
</dbReference>
<evidence type="ECO:0000259" key="6">
    <source>
        <dbReference type="Pfam" id="PF13525"/>
    </source>
</evidence>
<dbReference type="Gene3D" id="1.25.40.10">
    <property type="entry name" value="Tetratricopeptide repeat domain"/>
    <property type="match status" value="1"/>
</dbReference>
<dbReference type="PANTHER" id="PTHR37423">
    <property type="entry name" value="SOLUBLE LYTIC MUREIN TRANSGLYCOSYLASE-RELATED"/>
    <property type="match status" value="1"/>
</dbReference>
<comment type="caution">
    <text evidence="7">The sequence shown here is derived from an EMBL/GenBank/DDBJ whole genome shotgun (WGS) entry which is preliminary data.</text>
</comment>
<evidence type="ECO:0000313" key="7">
    <source>
        <dbReference type="EMBL" id="KKN45837.1"/>
    </source>
</evidence>
<dbReference type="GO" id="GO:1990063">
    <property type="term" value="C:Bam protein complex"/>
    <property type="evidence" value="ECO:0007669"/>
    <property type="project" value="TreeGrafter"/>
</dbReference>
<proteinExistence type="inferred from homology"/>
<reference evidence="7" key="1">
    <citation type="journal article" date="2015" name="Nature">
        <title>Complex archaea that bridge the gap between prokaryotes and eukaryotes.</title>
        <authorList>
            <person name="Spang A."/>
            <person name="Saw J.H."/>
            <person name="Jorgensen S.L."/>
            <person name="Zaremba-Niedzwiedzka K."/>
            <person name="Martijn J."/>
            <person name="Lind A.E."/>
            <person name="van Eijk R."/>
            <person name="Schleper C."/>
            <person name="Guy L."/>
            <person name="Ettema T.J."/>
        </authorList>
    </citation>
    <scope>NUCLEOTIDE SEQUENCE</scope>
</reference>
<gene>
    <name evidence="7" type="ORF">LCGC14_0678930</name>
</gene>
<keyword evidence="3" id="KW-0564">Palmitate</keyword>
<keyword evidence="2" id="KW-0472">Membrane</keyword>
<dbReference type="InterPro" id="IPR039565">
    <property type="entry name" value="BamD-like"/>
</dbReference>
<dbReference type="InterPro" id="IPR011990">
    <property type="entry name" value="TPR-like_helical_dom_sf"/>
</dbReference>
<feature type="domain" description="Outer membrane lipoprotein BamD-like" evidence="6">
    <location>
        <begin position="36"/>
        <end position="236"/>
    </location>
</feature>
<evidence type="ECO:0000256" key="4">
    <source>
        <dbReference type="ARBA" id="ARBA00023237"/>
    </source>
</evidence>
<keyword evidence="5" id="KW-0449">Lipoprotein</keyword>
<evidence type="ECO:0000256" key="2">
    <source>
        <dbReference type="ARBA" id="ARBA00023136"/>
    </source>
</evidence>